<sequence length="69" mass="7556">MLQASTPAVAEPIDRTKEVVCRRIEVTGSLARKEKVCKTRGEWRRLADAGNNVARQIVEHSTSRPAGGP</sequence>
<evidence type="ECO:0000313" key="1">
    <source>
        <dbReference type="EMBL" id="PZQ24264.1"/>
    </source>
</evidence>
<comment type="caution">
    <text evidence="1">The sequence shown here is derived from an EMBL/GenBank/DDBJ whole genome shotgun (WGS) entry which is preliminary data.</text>
</comment>
<proteinExistence type="predicted"/>
<name>A0A2W5L7I7_SPHMC</name>
<gene>
    <name evidence="1" type="ORF">DI569_02435</name>
</gene>
<evidence type="ECO:0000313" key="2">
    <source>
        <dbReference type="Proteomes" id="UP000248597"/>
    </source>
</evidence>
<organism evidence="1 2">
    <name type="scientific">Sphingopyxis macrogoltabida</name>
    <name type="common">Sphingomonas macrogoltabidus</name>
    <dbReference type="NCBI Taxonomy" id="33050"/>
    <lineage>
        <taxon>Bacteria</taxon>
        <taxon>Pseudomonadati</taxon>
        <taxon>Pseudomonadota</taxon>
        <taxon>Alphaproteobacteria</taxon>
        <taxon>Sphingomonadales</taxon>
        <taxon>Sphingomonadaceae</taxon>
        <taxon>Sphingopyxis</taxon>
    </lineage>
</organism>
<dbReference type="AlphaFoldDB" id="A0A2W5L7I7"/>
<accession>A0A2W5L7I7</accession>
<protein>
    <submittedName>
        <fullName evidence="1">Uncharacterized protein</fullName>
    </submittedName>
</protein>
<dbReference type="EMBL" id="QFPJ01000003">
    <property type="protein sequence ID" value="PZQ24264.1"/>
    <property type="molecule type" value="Genomic_DNA"/>
</dbReference>
<dbReference type="Proteomes" id="UP000248597">
    <property type="component" value="Unassembled WGS sequence"/>
</dbReference>
<reference evidence="1 2" key="1">
    <citation type="submission" date="2017-08" db="EMBL/GenBank/DDBJ databases">
        <title>Infants hospitalized years apart are colonized by the same room-sourced microbial strains.</title>
        <authorList>
            <person name="Brooks B."/>
            <person name="Olm M.R."/>
            <person name="Firek B.A."/>
            <person name="Baker R."/>
            <person name="Thomas B.C."/>
            <person name="Morowitz M.J."/>
            <person name="Banfield J.F."/>
        </authorList>
    </citation>
    <scope>NUCLEOTIDE SEQUENCE [LARGE SCALE GENOMIC DNA]</scope>
    <source>
        <strain evidence="1">S2_005_003_R2_47</strain>
    </source>
</reference>